<reference evidence="1" key="1">
    <citation type="submission" date="2021-02" db="EMBL/GenBank/DDBJ databases">
        <authorList>
            <person name="Nowell W R."/>
        </authorList>
    </citation>
    <scope>NUCLEOTIDE SEQUENCE</scope>
</reference>
<evidence type="ECO:0000313" key="2">
    <source>
        <dbReference type="Proteomes" id="UP000663887"/>
    </source>
</evidence>
<accession>A0A816X8Z4</accession>
<dbReference type="EMBL" id="CAJNRG010012791">
    <property type="protein sequence ID" value="CAF2143255.1"/>
    <property type="molecule type" value="Genomic_DNA"/>
</dbReference>
<gene>
    <name evidence="1" type="ORF">XDN619_LOCUS27161</name>
</gene>
<dbReference type="AlphaFoldDB" id="A0A816X8Z4"/>
<sequence>MSKTQVKLCEYFSTNAASIKSKRGSSLSSITIQMEFGLFSSSLSTTSVEYGSSGSTITTEAESGSSSIIIIETERGSSSSSTIIIEQTRAIISQEKNNSSLISLSNRHSSLLPNPYEDDQNGLRNPSTMIKTTENESLRDIVHLQKKDFYRTLIKSELHRFDKIMNDEENLDFQSNAQLYDNEVSNFVMPLSNHHHTDALSDAGTYIIGDETDIQEDYEPEQNTNTLSSIKKIKIRQNIFMKHLICHHTILNELEDKPYNCLIPSSNVQYQQKPVILPKMKIKPAECFAILPTLEVEPFPTKNTLRQKIENSHKSKLDETSASIKHLTIKTTNSQLISSNQNSMEKYLFKSQKPPQKQILLKISPHKNSKPTTTLSSSVINPSRQINRTVHLRRAHAKAKIEELSQITTKQLHESDILSASCSYSSSSHSKKESTHLQ</sequence>
<protein>
    <submittedName>
        <fullName evidence="1">Uncharacterized protein</fullName>
    </submittedName>
</protein>
<name>A0A816X8Z4_9BILA</name>
<organism evidence="1 2">
    <name type="scientific">Rotaria magnacalcarata</name>
    <dbReference type="NCBI Taxonomy" id="392030"/>
    <lineage>
        <taxon>Eukaryota</taxon>
        <taxon>Metazoa</taxon>
        <taxon>Spiralia</taxon>
        <taxon>Gnathifera</taxon>
        <taxon>Rotifera</taxon>
        <taxon>Eurotatoria</taxon>
        <taxon>Bdelloidea</taxon>
        <taxon>Philodinida</taxon>
        <taxon>Philodinidae</taxon>
        <taxon>Rotaria</taxon>
    </lineage>
</organism>
<proteinExistence type="predicted"/>
<dbReference type="Proteomes" id="UP000663887">
    <property type="component" value="Unassembled WGS sequence"/>
</dbReference>
<comment type="caution">
    <text evidence="1">The sequence shown here is derived from an EMBL/GenBank/DDBJ whole genome shotgun (WGS) entry which is preliminary data.</text>
</comment>
<evidence type="ECO:0000313" key="1">
    <source>
        <dbReference type="EMBL" id="CAF2143255.1"/>
    </source>
</evidence>